<proteinExistence type="predicted"/>
<sequence>MTGLDQLTSEREHGAYTTYVMAKCRCDPCKAASAAYARERYRLQAYGRWQPWTDAEPVRAHLLHLRRYISYDSVAELAKVRRRAVDVILYGEPGKAPSARVRSETGARLLAVTADLDELLDDMRINATGSRRRLQALMTRGWSTPLVAEPTGVPRWQLDRVLIAATVVQAWQARVIRTVTARLFDQDPPRTTREQRRTVSIVRNRAIREGWAPLAAWDDIDDLDAVPDIGAKVTRDQALAEDADFLTRTGLDRDQVAERLGVTPAYLDKARSRVRARAG</sequence>
<name>A0A7W7QL31_9ACTN</name>
<organism evidence="1 2">
    <name type="scientific">Streptosporangium saharense</name>
    <dbReference type="NCBI Taxonomy" id="1706840"/>
    <lineage>
        <taxon>Bacteria</taxon>
        <taxon>Bacillati</taxon>
        <taxon>Actinomycetota</taxon>
        <taxon>Actinomycetes</taxon>
        <taxon>Streptosporangiales</taxon>
        <taxon>Streptosporangiaceae</taxon>
        <taxon>Streptosporangium</taxon>
    </lineage>
</organism>
<gene>
    <name evidence="1" type="ORF">FHS44_002156</name>
</gene>
<dbReference type="Proteomes" id="UP000552644">
    <property type="component" value="Unassembled WGS sequence"/>
</dbReference>
<evidence type="ECO:0000313" key="1">
    <source>
        <dbReference type="EMBL" id="MBB4915071.1"/>
    </source>
</evidence>
<keyword evidence="2" id="KW-1185">Reference proteome</keyword>
<dbReference type="RefSeq" id="WP_184713787.1">
    <property type="nucleotide sequence ID" value="NZ_JACHJP010000002.1"/>
</dbReference>
<evidence type="ECO:0000313" key="2">
    <source>
        <dbReference type="Proteomes" id="UP000552644"/>
    </source>
</evidence>
<dbReference type="AlphaFoldDB" id="A0A7W7QL31"/>
<reference evidence="1 2" key="1">
    <citation type="submission" date="2020-08" db="EMBL/GenBank/DDBJ databases">
        <title>Genomic Encyclopedia of Type Strains, Phase III (KMG-III): the genomes of soil and plant-associated and newly described type strains.</title>
        <authorList>
            <person name="Whitman W."/>
        </authorList>
    </citation>
    <scope>NUCLEOTIDE SEQUENCE [LARGE SCALE GENOMIC DNA]</scope>
    <source>
        <strain evidence="1 2">CECT 8840</strain>
    </source>
</reference>
<dbReference type="EMBL" id="JACHJP010000002">
    <property type="protein sequence ID" value="MBB4915071.1"/>
    <property type="molecule type" value="Genomic_DNA"/>
</dbReference>
<accession>A0A7W7QL31</accession>
<protein>
    <submittedName>
        <fullName evidence="1">Uncharacterized protein</fullName>
    </submittedName>
</protein>
<comment type="caution">
    <text evidence="1">The sequence shown here is derived from an EMBL/GenBank/DDBJ whole genome shotgun (WGS) entry which is preliminary data.</text>
</comment>